<feature type="repeat" description="Solcar" evidence="6">
    <location>
        <begin position="244"/>
        <end position="329"/>
    </location>
</feature>
<comment type="similarity">
    <text evidence="7">Belongs to the mitochondrial carrier (TC 2.A.29) family.</text>
</comment>
<reference evidence="9" key="1">
    <citation type="submission" date="2017-04" db="EMBL/GenBank/DDBJ databases">
        <title>Population genomics of picophytoplankton unveils novel chromosome hypervariability.</title>
        <authorList>
            <consortium name="DOE Joint Genome Institute"/>
            <person name="Blanc-Mathieu R."/>
            <person name="Krasovec M."/>
            <person name="Hebrard M."/>
            <person name="Yau S."/>
            <person name="Desgranges E."/>
            <person name="Martin J."/>
            <person name="Schackwitz W."/>
            <person name="Kuo A."/>
            <person name="Salin G."/>
            <person name="Donnadieu C."/>
            <person name="Desdevises Y."/>
            <person name="Sanchez-Ferandin S."/>
            <person name="Moreau H."/>
            <person name="Rivals E."/>
            <person name="Grigoriev I.V."/>
            <person name="Grimsley N."/>
            <person name="Eyre-Walker A."/>
            <person name="Piganeau G."/>
        </authorList>
    </citation>
    <scope>NUCLEOTIDE SEQUENCE [LARGE SCALE GENOMIC DNA]</scope>
    <source>
        <strain evidence="9">RCC 1115</strain>
    </source>
</reference>
<feature type="repeat" description="Solcar" evidence="6">
    <location>
        <begin position="149"/>
        <end position="235"/>
    </location>
</feature>
<comment type="subcellular location">
    <subcellularLocation>
        <location evidence="1">Membrane</location>
        <topology evidence="1">Multi-pass membrane protein</topology>
    </subcellularLocation>
</comment>
<feature type="region of interest" description="Disordered" evidence="8">
    <location>
        <begin position="33"/>
        <end position="105"/>
    </location>
</feature>
<dbReference type="Pfam" id="PF00153">
    <property type="entry name" value="Mito_carr"/>
    <property type="match status" value="2"/>
</dbReference>
<dbReference type="eggNOG" id="KOG0752">
    <property type="taxonomic scope" value="Eukaryota"/>
</dbReference>
<dbReference type="GO" id="GO:0016020">
    <property type="term" value="C:membrane"/>
    <property type="evidence" value="ECO:0007669"/>
    <property type="project" value="UniProtKB-SubCell"/>
</dbReference>
<feature type="compositionally biased region" description="Low complexity" evidence="8">
    <location>
        <begin position="72"/>
        <end position="85"/>
    </location>
</feature>
<keyword evidence="4" id="KW-0677">Repeat</keyword>
<evidence type="ECO:0000256" key="8">
    <source>
        <dbReference type="SAM" id="MobiDB-lite"/>
    </source>
</evidence>
<dbReference type="PRINTS" id="PR00926">
    <property type="entry name" value="MITOCARRIER"/>
</dbReference>
<protein>
    <submittedName>
        <fullName evidence="9">Putative peroxisomal Ca-dependent solute carrier protein</fullName>
    </submittedName>
</protein>
<feature type="non-terminal residue" evidence="9">
    <location>
        <position position="1"/>
    </location>
</feature>
<evidence type="ECO:0000256" key="5">
    <source>
        <dbReference type="ARBA" id="ARBA00023136"/>
    </source>
</evidence>
<dbReference type="Gene3D" id="1.50.40.10">
    <property type="entry name" value="Mitochondrial carrier domain"/>
    <property type="match status" value="1"/>
</dbReference>
<proteinExistence type="inferred from homology"/>
<gene>
    <name evidence="9" type="ORF">BE221DRAFT_71994</name>
</gene>
<feature type="compositionally biased region" description="Low complexity" evidence="8">
    <location>
        <begin position="47"/>
        <end position="57"/>
    </location>
</feature>
<dbReference type="EMBL" id="KZ155778">
    <property type="protein sequence ID" value="OUS47583.1"/>
    <property type="molecule type" value="Genomic_DNA"/>
</dbReference>
<keyword evidence="2 7" id="KW-0813">Transport</keyword>
<accession>A0A1Y5IHL9</accession>
<dbReference type="PROSITE" id="PS50920">
    <property type="entry name" value="SOLCAR"/>
    <property type="match status" value="2"/>
</dbReference>
<organism evidence="9">
    <name type="scientific">Ostreococcus tauri</name>
    <name type="common">Marine green alga</name>
    <dbReference type="NCBI Taxonomy" id="70448"/>
    <lineage>
        <taxon>Eukaryota</taxon>
        <taxon>Viridiplantae</taxon>
        <taxon>Chlorophyta</taxon>
        <taxon>Mamiellophyceae</taxon>
        <taxon>Mamiellales</taxon>
        <taxon>Bathycoccaceae</taxon>
        <taxon>Ostreococcus</taxon>
    </lineage>
</organism>
<feature type="compositionally biased region" description="Polar residues" evidence="8">
    <location>
        <begin position="60"/>
        <end position="71"/>
    </location>
</feature>
<evidence type="ECO:0000256" key="3">
    <source>
        <dbReference type="ARBA" id="ARBA00022692"/>
    </source>
</evidence>
<evidence type="ECO:0000256" key="7">
    <source>
        <dbReference type="RuleBase" id="RU000488"/>
    </source>
</evidence>
<dbReference type="PANTHER" id="PTHR24089">
    <property type="entry name" value="SOLUTE CARRIER FAMILY 25"/>
    <property type="match status" value="1"/>
</dbReference>
<dbReference type="AlphaFoldDB" id="A0A1Y5IHL9"/>
<name>A0A1Y5IHL9_OSTTA</name>
<dbReference type="Proteomes" id="UP000195557">
    <property type="component" value="Unassembled WGS sequence"/>
</dbReference>
<dbReference type="InterPro" id="IPR002067">
    <property type="entry name" value="MCP"/>
</dbReference>
<dbReference type="InterPro" id="IPR018108">
    <property type="entry name" value="MCP_transmembrane"/>
</dbReference>
<dbReference type="GO" id="GO:0055085">
    <property type="term" value="P:transmembrane transport"/>
    <property type="evidence" value="ECO:0007669"/>
    <property type="project" value="InterPro"/>
</dbReference>
<evidence type="ECO:0000256" key="6">
    <source>
        <dbReference type="PROSITE-ProRule" id="PRU00282"/>
    </source>
</evidence>
<sequence length="337" mass="36009">FSQSLNPINRPALLCIAVAAVGVRKHRLLAVSSPPTTYPTELPTAPPRSTSRSSVVPNARTASNHTRPRCQSTRARSIPRSIASSHRARDAPHVPIDGASSITGRVGTSATTPIARVVRRGQIMNLLDETTRTLRVDENGDAAKGAMGVGFAQRLIAGGSAGCIACTLTYPLDLIRTRLAAQTTVKHYNGIGDAFMKILRDEGAKGLYRGLKPTLIGVGPNLALNFAAYETLRNHLQELDHGVHPMVVDMASGSAAAVVSATATFPIDLVRRRMQMRDATRGDSFTGVFKRVLAKEGFTGLYRGILPEFAKVAPGVAITYTSYAFLKRLAGVDTGRL</sequence>
<evidence type="ECO:0000256" key="1">
    <source>
        <dbReference type="ARBA" id="ARBA00004141"/>
    </source>
</evidence>
<dbReference type="InterPro" id="IPR023395">
    <property type="entry name" value="MCP_dom_sf"/>
</dbReference>
<keyword evidence="3 6" id="KW-0812">Transmembrane</keyword>
<evidence type="ECO:0000313" key="9">
    <source>
        <dbReference type="EMBL" id="OUS47583.1"/>
    </source>
</evidence>
<evidence type="ECO:0000256" key="4">
    <source>
        <dbReference type="ARBA" id="ARBA00022737"/>
    </source>
</evidence>
<evidence type="ECO:0000256" key="2">
    <source>
        <dbReference type="ARBA" id="ARBA00022448"/>
    </source>
</evidence>
<keyword evidence="5 6" id="KW-0472">Membrane</keyword>
<dbReference type="SUPFAM" id="SSF103506">
    <property type="entry name" value="Mitochondrial carrier"/>
    <property type="match status" value="1"/>
</dbReference>